<protein>
    <submittedName>
        <fullName evidence="1">Uncharacterized protein</fullName>
    </submittedName>
</protein>
<dbReference type="AlphaFoldDB" id="A0A7W2AI40"/>
<evidence type="ECO:0000313" key="2">
    <source>
        <dbReference type="Proteomes" id="UP000530514"/>
    </source>
</evidence>
<dbReference type="Proteomes" id="UP000530514">
    <property type="component" value="Unassembled WGS sequence"/>
</dbReference>
<reference evidence="1 2" key="1">
    <citation type="submission" date="2020-07" db="EMBL/GenBank/DDBJ databases">
        <authorList>
            <person name="Feng H."/>
        </authorList>
    </citation>
    <scope>NUCLEOTIDE SEQUENCE [LARGE SCALE GENOMIC DNA]</scope>
    <source>
        <strain evidence="2">s-11</strain>
    </source>
</reference>
<keyword evidence="2" id="KW-1185">Reference proteome</keyword>
<sequence>MNEQMKQIGMMPLIPGEAYEIQLTKYHSCYLWKEGNGTWTAWRASWKREKNKDGGEGTLIPTPQKEKTMAENASFNYAFSRLKDYVVWFKGSRRK</sequence>
<dbReference type="RefSeq" id="WP_033099963.1">
    <property type="nucleotide sequence ID" value="NZ_JACEIP010000022.1"/>
</dbReference>
<dbReference type="OrthoDB" id="2406167at2"/>
<evidence type="ECO:0000313" key="1">
    <source>
        <dbReference type="EMBL" id="MBA4543837.1"/>
    </source>
</evidence>
<gene>
    <name evidence="1" type="ORF">H1164_13160</name>
</gene>
<accession>A0A7W2AI40</accession>
<comment type="caution">
    <text evidence="1">The sequence shown here is derived from an EMBL/GenBank/DDBJ whole genome shotgun (WGS) entry which is preliminary data.</text>
</comment>
<organism evidence="1 2">
    <name type="scientific">Thermoactinomyces daqus</name>
    <dbReference type="NCBI Taxonomy" id="1329516"/>
    <lineage>
        <taxon>Bacteria</taxon>
        <taxon>Bacillati</taxon>
        <taxon>Bacillota</taxon>
        <taxon>Bacilli</taxon>
        <taxon>Bacillales</taxon>
        <taxon>Thermoactinomycetaceae</taxon>
        <taxon>Thermoactinomyces</taxon>
    </lineage>
</organism>
<proteinExistence type="predicted"/>
<dbReference type="EMBL" id="JACEIP010000022">
    <property type="protein sequence ID" value="MBA4543837.1"/>
    <property type="molecule type" value="Genomic_DNA"/>
</dbReference>
<name>A0A7W2AI40_9BACL</name>